<keyword evidence="3" id="KW-1185">Reference proteome</keyword>
<dbReference type="InterPro" id="IPR051531">
    <property type="entry name" value="N-acetyltransferase"/>
</dbReference>
<reference evidence="2 3" key="1">
    <citation type="submission" date="2019-06" db="EMBL/GenBank/DDBJ databases">
        <title>Sequencing the genomes of 1000 actinobacteria strains.</title>
        <authorList>
            <person name="Klenk H.-P."/>
        </authorList>
    </citation>
    <scope>NUCLEOTIDE SEQUENCE [LARGE SCALE GENOMIC DNA]</scope>
    <source>
        <strain evidence="2 3">DSM 19828</strain>
    </source>
</reference>
<proteinExistence type="predicted"/>
<dbReference type="CDD" id="cd04301">
    <property type="entry name" value="NAT_SF"/>
    <property type="match status" value="1"/>
</dbReference>
<comment type="caution">
    <text evidence="2">The sequence shown here is derived from an EMBL/GenBank/DDBJ whole genome shotgun (WGS) entry which is preliminary data.</text>
</comment>
<dbReference type="Proteomes" id="UP000320806">
    <property type="component" value="Unassembled WGS sequence"/>
</dbReference>
<dbReference type="RefSeq" id="WP_141928615.1">
    <property type="nucleotide sequence ID" value="NZ_BAABCI010000026.1"/>
</dbReference>
<dbReference type="OrthoDB" id="4403558at2"/>
<evidence type="ECO:0000313" key="3">
    <source>
        <dbReference type="Proteomes" id="UP000320806"/>
    </source>
</evidence>
<evidence type="ECO:0000259" key="1">
    <source>
        <dbReference type="PROSITE" id="PS51186"/>
    </source>
</evidence>
<feature type="domain" description="N-acetyltransferase" evidence="1">
    <location>
        <begin position="18"/>
        <end position="161"/>
    </location>
</feature>
<protein>
    <submittedName>
        <fullName evidence="2">RimJ/RimL family protein N-acetyltransferase</fullName>
    </submittedName>
</protein>
<dbReference type="GO" id="GO:0016747">
    <property type="term" value="F:acyltransferase activity, transferring groups other than amino-acyl groups"/>
    <property type="evidence" value="ECO:0007669"/>
    <property type="project" value="InterPro"/>
</dbReference>
<dbReference type="PROSITE" id="PS51186">
    <property type="entry name" value="GNAT"/>
    <property type="match status" value="1"/>
</dbReference>
<organism evidence="2 3">
    <name type="scientific">Yimella lutea</name>
    <dbReference type="NCBI Taxonomy" id="587872"/>
    <lineage>
        <taxon>Bacteria</taxon>
        <taxon>Bacillati</taxon>
        <taxon>Actinomycetota</taxon>
        <taxon>Actinomycetes</taxon>
        <taxon>Micrococcales</taxon>
        <taxon>Dermacoccaceae</taxon>
        <taxon>Yimella</taxon>
    </lineage>
</organism>
<dbReference type="InterPro" id="IPR000182">
    <property type="entry name" value="GNAT_dom"/>
</dbReference>
<dbReference type="SUPFAM" id="SSF55729">
    <property type="entry name" value="Acyl-CoA N-acyltransferases (Nat)"/>
    <property type="match status" value="1"/>
</dbReference>
<gene>
    <name evidence="2" type="ORF">FB459_2392</name>
</gene>
<dbReference type="Pfam" id="PF13302">
    <property type="entry name" value="Acetyltransf_3"/>
    <property type="match status" value="1"/>
</dbReference>
<dbReference type="PANTHER" id="PTHR43792">
    <property type="entry name" value="GNAT FAMILY, PUTATIVE (AFU_ORTHOLOGUE AFUA_3G00765)-RELATED-RELATED"/>
    <property type="match status" value="1"/>
</dbReference>
<name>A0A542EI30_9MICO</name>
<dbReference type="EMBL" id="VFMO01000001">
    <property type="protein sequence ID" value="TQJ14876.1"/>
    <property type="molecule type" value="Genomic_DNA"/>
</dbReference>
<dbReference type="InterPro" id="IPR016181">
    <property type="entry name" value="Acyl_CoA_acyltransferase"/>
</dbReference>
<accession>A0A542EI30</accession>
<keyword evidence="2" id="KW-0808">Transferase</keyword>
<dbReference type="AlphaFoldDB" id="A0A542EI30"/>
<sequence length="161" mass="17677">MTDTVSIRPLRVTDAGEMAIVLADHDLYEFTGGEPPSRSDLERRYAAQVRGDSPDGTEVWINHVVVAGGQQEAVGYVQATVRADGGPAEIAWVIGRPWQRHGYATRAASLLLEELRARGVEEIVAHIHPNHEASQRIARHLGLQPTQITEDGETRWVGRVG</sequence>
<evidence type="ECO:0000313" key="2">
    <source>
        <dbReference type="EMBL" id="TQJ14876.1"/>
    </source>
</evidence>
<dbReference type="Gene3D" id="3.40.630.30">
    <property type="match status" value="1"/>
</dbReference>